<accession>A0A2D4I9C1</accession>
<protein>
    <submittedName>
        <fullName evidence="2">Uncharacterized protein</fullName>
    </submittedName>
</protein>
<evidence type="ECO:0000256" key="1">
    <source>
        <dbReference type="SAM" id="MobiDB-lite"/>
    </source>
</evidence>
<dbReference type="AlphaFoldDB" id="A0A2D4I9C1"/>
<name>A0A2D4I9C1_MICLE</name>
<feature type="compositionally biased region" description="Acidic residues" evidence="1">
    <location>
        <begin position="117"/>
        <end position="127"/>
    </location>
</feature>
<dbReference type="EMBL" id="IACK01084352">
    <property type="protein sequence ID" value="LAA80779.1"/>
    <property type="molecule type" value="Transcribed_RNA"/>
</dbReference>
<evidence type="ECO:0000313" key="2">
    <source>
        <dbReference type="EMBL" id="LAA80779.1"/>
    </source>
</evidence>
<organism evidence="2">
    <name type="scientific">Micrurus lemniscatus lemniscatus</name>
    <dbReference type="NCBI Taxonomy" id="129467"/>
    <lineage>
        <taxon>Eukaryota</taxon>
        <taxon>Metazoa</taxon>
        <taxon>Chordata</taxon>
        <taxon>Craniata</taxon>
        <taxon>Vertebrata</taxon>
        <taxon>Euteleostomi</taxon>
        <taxon>Lepidosauria</taxon>
        <taxon>Squamata</taxon>
        <taxon>Bifurcata</taxon>
        <taxon>Unidentata</taxon>
        <taxon>Episquamata</taxon>
        <taxon>Toxicofera</taxon>
        <taxon>Serpentes</taxon>
        <taxon>Colubroidea</taxon>
        <taxon>Elapidae</taxon>
        <taxon>Elapinae</taxon>
        <taxon>Micrurus</taxon>
    </lineage>
</organism>
<reference evidence="2" key="2">
    <citation type="submission" date="2017-11" db="EMBL/GenBank/DDBJ databases">
        <title>Coralsnake Venomics: Analyses of Venom Gland Transcriptomes and Proteomes of Six Brazilian Taxa.</title>
        <authorList>
            <person name="Aird S.D."/>
            <person name="Jorge da Silva N."/>
            <person name="Qiu L."/>
            <person name="Villar-Briones A."/>
            <person name="Aparecida-Saddi V."/>
            <person name="Campos-Telles M.P."/>
            <person name="Grau M."/>
            <person name="Mikheyev A.S."/>
        </authorList>
    </citation>
    <scope>NUCLEOTIDE SEQUENCE</scope>
    <source>
        <tissue evidence="2">Venom_gland</tissue>
    </source>
</reference>
<reference evidence="2" key="1">
    <citation type="submission" date="2017-07" db="EMBL/GenBank/DDBJ databases">
        <authorList>
            <person name="Mikheyev A."/>
            <person name="Grau M."/>
        </authorList>
    </citation>
    <scope>NUCLEOTIDE SEQUENCE</scope>
    <source>
        <tissue evidence="2">Venom_gland</tissue>
    </source>
</reference>
<proteinExistence type="predicted"/>
<feature type="region of interest" description="Disordered" evidence="1">
    <location>
        <begin position="106"/>
        <end position="148"/>
    </location>
</feature>
<sequence>MNGVVIFLYVAGIKCINAVGSLELDWIFSPGTDGIHHCIHIQSTNNIVLFKSIFNLYLILGLKEVILMDHTAVGQRLREFVSQGGLPAIRDPADAEDDFHGIASALASQKVPRESPAMEEEEEEEKEEPGGGEEKKKRATSVNCRGEP</sequence>